<proteinExistence type="predicted"/>
<dbReference type="AlphaFoldDB" id="A0AB34I9H9"/>
<sequence>MLLASCRPGPPQHHSLARGRMALLALIASPATSALLAVAAYRPRLPVSERTSVWRLHPPRCAESSCAPAEVEQSLYPTWPRLANGKMELSATLAAFESIAEDVPLKAATLPGDGWREWSDGGFDGVKLIATKLSRVTYIDVLTSTCRMLVALQAAHPDLYAVLKFVPKKNGLNPWLASVQKGNAGAARIDKLRPREVRRRLDDLQRTFEQSWLLVCVYLTTGSSAVREDLTWATRTVVEKIRTDQRSRALEMLCLGVFHRSAKLSPLVTGDDARWRLRRGFETNFGEAWVPKPANARMVWQRSRTAYPLLEIAHRVWLAGSGQLAADAEWSDASGEGDAAIAGLLDRIAWAGPEERVVNSLLYWVIDLCYRVMLRGETVAAYAPEPYILRRAGVEERMIDELSRAGHLLQLLARTRSQSNPSAPAPTAELILEVKEVAMTTTLLASIKAACEDECPIVLDEYEEALAHQGFTLEDLERIEFEALGALLDLEGSFVAARAERVHRAMAEWRNPELLFRYLDANRHDEKMSLLILRWLRATFGLSNETVRMIRREAPENVRHLLQFPQHVLLRWYSDGCPGTSKSQTLFMLGEDASSCLRITSKDGNRYNKALMGYVLQSHVRALVVTDSTGMVLVRSLIRLVLRSDTLTPIIFCDPMFFTLGYSKELQRELLFQARVLEEHMQVPVVHAGSVLPVLEKGTPRSSVAFEPYVRHVQELDYDVTWVDLIEMDGVAPYTYSEELPYDELLQQHTPGVLSRTPENPVLVIAALPRADSPSAARYVLEREGETAWTMHTVDGGEAYLPKEVEQGEHVTYTFDPNARAWDEIVADEAPPEYKPPRLDE</sequence>
<protein>
    <submittedName>
        <fullName evidence="1">Uncharacterized protein</fullName>
    </submittedName>
</protein>
<comment type="caution">
    <text evidence="1">The sequence shown here is derived from an EMBL/GenBank/DDBJ whole genome shotgun (WGS) entry which is preliminary data.</text>
</comment>
<evidence type="ECO:0000313" key="1">
    <source>
        <dbReference type="EMBL" id="KAL1495571.1"/>
    </source>
</evidence>
<accession>A0AB34I9H9</accession>
<organism evidence="1 2">
    <name type="scientific">Prymnesium parvum</name>
    <name type="common">Toxic golden alga</name>
    <dbReference type="NCBI Taxonomy" id="97485"/>
    <lineage>
        <taxon>Eukaryota</taxon>
        <taxon>Haptista</taxon>
        <taxon>Haptophyta</taxon>
        <taxon>Prymnesiophyceae</taxon>
        <taxon>Prymnesiales</taxon>
        <taxon>Prymnesiaceae</taxon>
        <taxon>Prymnesium</taxon>
    </lineage>
</organism>
<gene>
    <name evidence="1" type="ORF">AB1Y20_016932</name>
</gene>
<keyword evidence="2" id="KW-1185">Reference proteome</keyword>
<dbReference type="EMBL" id="JBGBPQ010000032">
    <property type="protein sequence ID" value="KAL1495571.1"/>
    <property type="molecule type" value="Genomic_DNA"/>
</dbReference>
<reference evidence="1 2" key="1">
    <citation type="journal article" date="2024" name="Science">
        <title>Giant polyketide synthase enzymes in the biosynthesis of giant marine polyether toxins.</title>
        <authorList>
            <person name="Fallon T.R."/>
            <person name="Shende V.V."/>
            <person name="Wierzbicki I.H."/>
            <person name="Pendleton A.L."/>
            <person name="Watervoot N.F."/>
            <person name="Auber R.P."/>
            <person name="Gonzalez D.J."/>
            <person name="Wisecaver J.H."/>
            <person name="Moore B.S."/>
        </authorList>
    </citation>
    <scope>NUCLEOTIDE SEQUENCE [LARGE SCALE GENOMIC DNA]</scope>
    <source>
        <strain evidence="1 2">12B1</strain>
    </source>
</reference>
<name>A0AB34I9H9_PRYPA</name>
<evidence type="ECO:0000313" key="2">
    <source>
        <dbReference type="Proteomes" id="UP001515480"/>
    </source>
</evidence>
<dbReference type="Proteomes" id="UP001515480">
    <property type="component" value="Unassembled WGS sequence"/>
</dbReference>